<protein>
    <submittedName>
        <fullName evidence="1">Uncharacterized protein</fullName>
    </submittedName>
</protein>
<sequence>MARLLRLYVGIARYALHANVHSTGNELSKGQQGILKVLLDWEKHALSSIVCFDRVDAASDSTYEINVEQPCQHTSCASCLITYKSFLILMLSREFEIVFLCRVVHSSAIYPLIAEQTKLTDTTMDTLHRRTIERLSEFCPIHGILSRDLEVLNRLWSSGDSVPLMELARAYELV</sequence>
<organism evidence="1 2">
    <name type="scientific">Cochliobolus sativus</name>
    <name type="common">Common root rot and spot blotch fungus</name>
    <name type="synonym">Bipolaris sorokiniana</name>
    <dbReference type="NCBI Taxonomy" id="45130"/>
    <lineage>
        <taxon>Eukaryota</taxon>
        <taxon>Fungi</taxon>
        <taxon>Dikarya</taxon>
        <taxon>Ascomycota</taxon>
        <taxon>Pezizomycotina</taxon>
        <taxon>Dothideomycetes</taxon>
        <taxon>Pleosporomycetidae</taxon>
        <taxon>Pleosporales</taxon>
        <taxon>Pleosporineae</taxon>
        <taxon>Pleosporaceae</taxon>
        <taxon>Bipolaris</taxon>
    </lineage>
</organism>
<reference evidence="1" key="1">
    <citation type="submission" date="2019-11" db="EMBL/GenBank/DDBJ databases">
        <title>Bipolaris sorokiniana Genome sequencing.</title>
        <authorList>
            <person name="Wang H."/>
        </authorList>
    </citation>
    <scope>NUCLEOTIDE SEQUENCE</scope>
</reference>
<comment type="caution">
    <text evidence="1">The sequence shown here is derived from an EMBL/GenBank/DDBJ whole genome shotgun (WGS) entry which is preliminary data.</text>
</comment>
<dbReference type="AlphaFoldDB" id="A0A8H6DYJ9"/>
<accession>A0A8H6DYJ9</accession>
<name>A0A8H6DYJ9_COCSA</name>
<evidence type="ECO:0000313" key="2">
    <source>
        <dbReference type="Proteomes" id="UP000624244"/>
    </source>
</evidence>
<gene>
    <name evidence="1" type="ORF">GGP41_007874</name>
</gene>
<proteinExistence type="predicted"/>
<dbReference type="EMBL" id="WNKQ01000003">
    <property type="protein sequence ID" value="KAF5852453.1"/>
    <property type="molecule type" value="Genomic_DNA"/>
</dbReference>
<evidence type="ECO:0000313" key="1">
    <source>
        <dbReference type="EMBL" id="KAF5852453.1"/>
    </source>
</evidence>
<dbReference type="Proteomes" id="UP000624244">
    <property type="component" value="Unassembled WGS sequence"/>
</dbReference>